<keyword evidence="3" id="KW-0732">Signal</keyword>
<dbReference type="AlphaFoldDB" id="A0A0U1TZ65"/>
<feature type="chain" id="PRO_5006829271" evidence="3">
    <location>
        <begin position="21"/>
        <end position="56"/>
    </location>
</feature>
<name>A0A0U1TZ65_ISOMC</name>
<dbReference type="SUPFAM" id="SSF57095">
    <property type="entry name" value="Scorpion toxin-like"/>
    <property type="match status" value="1"/>
</dbReference>
<reference evidence="4" key="1">
    <citation type="submission" date="2007-10" db="EMBL/GenBank/DDBJ databases">
        <title>Classification and functional annotation of ESTs from venom glands of Isometrus maculatus.</title>
        <authorList>
            <person name="Li W."/>
            <person name="Ma Y."/>
            <person name="Zhao R."/>
            <person name="Cao Z."/>
        </authorList>
    </citation>
    <scope>NUCLEOTIDE SEQUENCE</scope>
    <source>
        <tissue evidence="4">Venom gland</tissue>
    </source>
</reference>
<dbReference type="PROSITE" id="PS01138">
    <property type="entry name" value="SCORP_SHORT_TOXIN"/>
    <property type="match status" value="1"/>
</dbReference>
<evidence type="ECO:0000256" key="3">
    <source>
        <dbReference type="SAM" id="SignalP"/>
    </source>
</evidence>
<feature type="signal peptide" evidence="3">
    <location>
        <begin position="1"/>
        <end position="20"/>
    </location>
</feature>
<dbReference type="Gene3D" id="3.30.30.10">
    <property type="entry name" value="Knottin, scorpion toxin-like"/>
    <property type="match status" value="1"/>
</dbReference>
<sequence length="56" mass="6133">MKTVFMILLILLALSVILETFPGNMVSAGCGSCNKDCRKKGYRSGKCINGRCKCYP</sequence>
<dbReference type="EMBL" id="EU252169">
    <property type="protein sequence ID" value="ACD11766.1"/>
    <property type="molecule type" value="mRNA"/>
</dbReference>
<dbReference type="InterPro" id="IPR036574">
    <property type="entry name" value="Scorpion_toxin-like_sf"/>
</dbReference>
<evidence type="ECO:0000313" key="4">
    <source>
        <dbReference type="EMBL" id="ACD11766.1"/>
    </source>
</evidence>
<evidence type="ECO:0000256" key="2">
    <source>
        <dbReference type="ARBA" id="ARBA00022525"/>
    </source>
</evidence>
<protein>
    <submittedName>
        <fullName evidence="4">Uncharacterized protein</fullName>
    </submittedName>
</protein>
<proteinExistence type="evidence at transcript level"/>
<organism evidence="4">
    <name type="scientific">Isometrus maculatus</name>
    <name type="common">Lesser brown scorpion</name>
    <name type="synonym">Scorpio maculatus</name>
    <dbReference type="NCBI Taxonomy" id="497827"/>
    <lineage>
        <taxon>Eukaryota</taxon>
        <taxon>Metazoa</taxon>
        <taxon>Ecdysozoa</taxon>
        <taxon>Arthropoda</taxon>
        <taxon>Chelicerata</taxon>
        <taxon>Arachnida</taxon>
        <taxon>Scorpiones</taxon>
        <taxon>Buthida</taxon>
        <taxon>Buthoidea</taxon>
        <taxon>Buthidae</taxon>
        <taxon>Isometrus</taxon>
    </lineage>
</organism>
<dbReference type="GO" id="GO:0005576">
    <property type="term" value="C:extracellular region"/>
    <property type="evidence" value="ECO:0007669"/>
    <property type="project" value="UniProtKB-SubCell"/>
</dbReference>
<evidence type="ECO:0000256" key="1">
    <source>
        <dbReference type="ARBA" id="ARBA00004613"/>
    </source>
</evidence>
<dbReference type="PROSITE" id="PS51257">
    <property type="entry name" value="PROKAR_LIPOPROTEIN"/>
    <property type="match status" value="1"/>
</dbReference>
<accession>A0A0U1TZ65</accession>
<keyword evidence="2" id="KW-0964">Secreted</keyword>
<comment type="subcellular location">
    <subcellularLocation>
        <location evidence="1">Secreted</location>
    </subcellularLocation>
</comment>